<feature type="domain" description="ABC transporter" evidence="8">
    <location>
        <begin position="322"/>
        <end position="559"/>
    </location>
</feature>
<comment type="subcellular location">
    <subcellularLocation>
        <location evidence="1">Cell membrane</location>
        <topology evidence="1">Multi-pass membrane protein</topology>
    </subcellularLocation>
</comment>
<evidence type="ECO:0000259" key="9">
    <source>
        <dbReference type="PROSITE" id="PS50929"/>
    </source>
</evidence>
<dbReference type="EMBL" id="JAUEOZ010000001">
    <property type="protein sequence ID" value="MDN2481574.1"/>
    <property type="molecule type" value="Genomic_DNA"/>
</dbReference>
<organism evidence="10 11">
    <name type="scientific">Vibrio agarivorans</name>
    <dbReference type="NCBI Taxonomy" id="153622"/>
    <lineage>
        <taxon>Bacteria</taxon>
        <taxon>Pseudomonadati</taxon>
        <taxon>Pseudomonadota</taxon>
        <taxon>Gammaproteobacteria</taxon>
        <taxon>Vibrionales</taxon>
        <taxon>Vibrionaceae</taxon>
        <taxon>Vibrio</taxon>
    </lineage>
</organism>
<evidence type="ECO:0000256" key="2">
    <source>
        <dbReference type="ARBA" id="ARBA00022692"/>
    </source>
</evidence>
<keyword evidence="11" id="KW-1185">Reference proteome</keyword>
<evidence type="ECO:0000256" key="1">
    <source>
        <dbReference type="ARBA" id="ARBA00004651"/>
    </source>
</evidence>
<dbReference type="Gene3D" id="3.40.50.300">
    <property type="entry name" value="P-loop containing nucleotide triphosphate hydrolases"/>
    <property type="match status" value="1"/>
</dbReference>
<evidence type="ECO:0000313" key="11">
    <source>
        <dbReference type="Proteomes" id="UP001169719"/>
    </source>
</evidence>
<keyword evidence="6 7" id="KW-0472">Membrane</keyword>
<name>A0ABT7Y0K8_9VIBR</name>
<dbReference type="PROSITE" id="PS00211">
    <property type="entry name" value="ABC_TRANSPORTER_1"/>
    <property type="match status" value="1"/>
</dbReference>
<keyword evidence="2 7" id="KW-0812">Transmembrane</keyword>
<feature type="transmembrane region" description="Helical" evidence="7">
    <location>
        <begin position="150"/>
        <end position="169"/>
    </location>
</feature>
<proteinExistence type="predicted"/>
<dbReference type="InterPro" id="IPR011527">
    <property type="entry name" value="ABC1_TM_dom"/>
</dbReference>
<keyword evidence="3" id="KW-0547">Nucleotide-binding</keyword>
<dbReference type="RefSeq" id="WP_289961668.1">
    <property type="nucleotide sequence ID" value="NZ_JAUEOZ010000001.1"/>
</dbReference>
<evidence type="ECO:0000259" key="8">
    <source>
        <dbReference type="PROSITE" id="PS50893"/>
    </source>
</evidence>
<evidence type="ECO:0000256" key="3">
    <source>
        <dbReference type="ARBA" id="ARBA00022741"/>
    </source>
</evidence>
<dbReference type="InterPro" id="IPR003593">
    <property type="entry name" value="AAA+_ATPase"/>
</dbReference>
<dbReference type="PANTHER" id="PTHR24221:SF248">
    <property type="entry name" value="ABC TRANSPORTER TRANSMEMBRANE REGION"/>
    <property type="match status" value="1"/>
</dbReference>
<dbReference type="Proteomes" id="UP001169719">
    <property type="component" value="Unassembled WGS sequence"/>
</dbReference>
<dbReference type="SUPFAM" id="SSF52540">
    <property type="entry name" value="P-loop containing nucleoside triphosphate hydrolases"/>
    <property type="match status" value="1"/>
</dbReference>
<feature type="transmembrane region" description="Helical" evidence="7">
    <location>
        <begin position="54"/>
        <end position="71"/>
    </location>
</feature>
<dbReference type="InterPro" id="IPR027417">
    <property type="entry name" value="P-loop_NTPase"/>
</dbReference>
<keyword evidence="5 7" id="KW-1133">Transmembrane helix</keyword>
<dbReference type="PROSITE" id="PS50893">
    <property type="entry name" value="ABC_TRANSPORTER_2"/>
    <property type="match status" value="1"/>
</dbReference>
<dbReference type="SMART" id="SM00382">
    <property type="entry name" value="AAA"/>
    <property type="match status" value="1"/>
</dbReference>
<feature type="transmembrane region" description="Helical" evidence="7">
    <location>
        <begin position="125"/>
        <end position="144"/>
    </location>
</feature>
<dbReference type="PROSITE" id="PS50929">
    <property type="entry name" value="ABC_TM1F"/>
    <property type="match status" value="1"/>
</dbReference>
<dbReference type="Pfam" id="PF00664">
    <property type="entry name" value="ABC_membrane"/>
    <property type="match status" value="1"/>
</dbReference>
<sequence>MVINKWRALSPFTFKALGAVIVVSSIVNLLMLVVPVYSLQLFDRVLSSRSVDTLLLLTLIAVFLLICQSLLDNLRQKYAQKQAVRFDAQCSQALHRHTVQASKHEHRYIFNDVSEVRALLASPNFFVTFDLPWTPIFILVMFFLHPIIGAVGLTAVCTVLLISLVSYLVKRKAFDDAHVAQIAFNRKTDELFSKKDTIQSQQLGDGHFERFQIILAEKMWFKDRIDLSTVNLTSLAKFVRMSLQLAIMGVGAYLVINNAMSAGGMIAGSILMARALQPIEQMTASLQGWKTALSAAKRIKTLINSRISEKDRTELPNVRGALRLDHVIWAPNNNTQNAIIGDLSFKLEAGNRVAIVGASGSGKSSLCKMLVGLINPTSGSVYIDELKVPHWDIEQFKSSVGYVPQHIQFLHGSVKDNIAHFDSKVSDSQITRAAIKAGVHETITQLPNSYETIIGEHGHQLSGGQAQKVALARALCLSPKLLVMDEPSSHMDKEGEAFLTDLLESCRDSHTSVVMVTHQPHLLRHVDWVVELANGQIIKAGRASEVLRSMVDVAQPRKQAEASNE</sequence>
<evidence type="ECO:0000256" key="7">
    <source>
        <dbReference type="SAM" id="Phobius"/>
    </source>
</evidence>
<feature type="transmembrane region" description="Helical" evidence="7">
    <location>
        <begin position="12"/>
        <end position="34"/>
    </location>
</feature>
<protein>
    <submittedName>
        <fullName evidence="10">ATP-binding cassette domain-containing protein</fullName>
    </submittedName>
</protein>
<dbReference type="SUPFAM" id="SSF90123">
    <property type="entry name" value="ABC transporter transmembrane region"/>
    <property type="match status" value="1"/>
</dbReference>
<dbReference type="InterPro" id="IPR039421">
    <property type="entry name" value="Type_1_exporter"/>
</dbReference>
<dbReference type="PANTHER" id="PTHR24221">
    <property type="entry name" value="ATP-BINDING CASSETTE SUB-FAMILY B"/>
    <property type="match status" value="1"/>
</dbReference>
<dbReference type="InterPro" id="IPR003439">
    <property type="entry name" value="ABC_transporter-like_ATP-bd"/>
</dbReference>
<accession>A0ABT7Y0K8</accession>
<comment type="caution">
    <text evidence="10">The sequence shown here is derived from an EMBL/GenBank/DDBJ whole genome shotgun (WGS) entry which is preliminary data.</text>
</comment>
<evidence type="ECO:0000313" key="10">
    <source>
        <dbReference type="EMBL" id="MDN2481574.1"/>
    </source>
</evidence>
<keyword evidence="4 10" id="KW-0067">ATP-binding</keyword>
<dbReference type="InterPro" id="IPR036640">
    <property type="entry name" value="ABC1_TM_sf"/>
</dbReference>
<dbReference type="Gene3D" id="1.20.1560.10">
    <property type="entry name" value="ABC transporter type 1, transmembrane domain"/>
    <property type="match status" value="1"/>
</dbReference>
<dbReference type="Pfam" id="PF00005">
    <property type="entry name" value="ABC_tran"/>
    <property type="match status" value="1"/>
</dbReference>
<evidence type="ECO:0000256" key="5">
    <source>
        <dbReference type="ARBA" id="ARBA00022989"/>
    </source>
</evidence>
<dbReference type="GO" id="GO:0005524">
    <property type="term" value="F:ATP binding"/>
    <property type="evidence" value="ECO:0007669"/>
    <property type="project" value="UniProtKB-KW"/>
</dbReference>
<evidence type="ECO:0000256" key="4">
    <source>
        <dbReference type="ARBA" id="ARBA00022840"/>
    </source>
</evidence>
<feature type="transmembrane region" description="Helical" evidence="7">
    <location>
        <begin position="245"/>
        <end position="272"/>
    </location>
</feature>
<feature type="domain" description="ABC transmembrane type-1" evidence="9">
    <location>
        <begin position="19"/>
        <end position="291"/>
    </location>
</feature>
<evidence type="ECO:0000256" key="6">
    <source>
        <dbReference type="ARBA" id="ARBA00023136"/>
    </source>
</evidence>
<gene>
    <name evidence="10" type="ORF">QWJ08_09215</name>
</gene>
<reference evidence="10" key="1">
    <citation type="submission" date="2024-05" db="EMBL/GenBank/DDBJ databases">
        <title>Genome Sequences of Four Agar- Degrading Marine Bacteria.</title>
        <authorList>
            <person name="Phillips E.K."/>
            <person name="Shaffer J.C."/>
            <person name="Henson M.W."/>
            <person name="Temperton B."/>
            <person name="Thrash C.J."/>
            <person name="Martin M.O."/>
        </authorList>
    </citation>
    <scope>NUCLEOTIDE SEQUENCE</scope>
    <source>
        <strain evidence="10">EKP203</strain>
    </source>
</reference>
<dbReference type="InterPro" id="IPR017871">
    <property type="entry name" value="ABC_transporter-like_CS"/>
</dbReference>